<proteinExistence type="predicted"/>
<evidence type="ECO:0000313" key="2">
    <source>
        <dbReference type="Proteomes" id="UP000182124"/>
    </source>
</evidence>
<dbReference type="Proteomes" id="UP000182124">
    <property type="component" value="Unassembled WGS sequence"/>
</dbReference>
<dbReference type="InterPro" id="IPR016181">
    <property type="entry name" value="Acyl_CoA_acyltransferase"/>
</dbReference>
<dbReference type="SUPFAM" id="SSF55729">
    <property type="entry name" value="Acyl-CoA N-acyltransferases (Nat)"/>
    <property type="match status" value="1"/>
</dbReference>
<keyword evidence="1" id="KW-0808">Transferase</keyword>
<evidence type="ECO:0000313" key="1">
    <source>
        <dbReference type="EMBL" id="SCX11402.1"/>
    </source>
</evidence>
<dbReference type="Gene3D" id="3.40.630.30">
    <property type="match status" value="1"/>
</dbReference>
<gene>
    <name evidence="1" type="ORF">SAMN02927925_01749</name>
</gene>
<dbReference type="STRING" id="329186.SAMN02927925_01749"/>
<reference evidence="1 2" key="1">
    <citation type="submission" date="2016-10" db="EMBL/GenBank/DDBJ databases">
        <authorList>
            <person name="de Groot N.N."/>
        </authorList>
    </citation>
    <scope>NUCLEOTIDE SEQUENCE [LARGE SCALE GENOMIC DNA]</scope>
    <source>
        <strain evidence="1 2">CGMCC 1.3801</strain>
    </source>
</reference>
<sequence>MEYHSDRFEDFSLLVLDGTKLVCVLPANRKGDEIFSHQGLTYGGFVTQEKLKSEAVSAVVDAVIAFLREQQFKNLFLKQLPTFYASGGKQQTDWFLFQRGAVLYRKDMNLAVNLNQPLTISKSKLKHFRRVSEFDLSYKQTDDFASFWNLVLLPRLSEKYDVKPVHSLEEIEKLQRIFPQQIKQFSVYHHDEIVAGITVFESDWVVKSQYGATTKLGEQLRALDYLFIHLLEHYQKRGKHFFDMGTVHENGGQNVNWGLLNQKEELGCSVYNQDFYTLEL</sequence>
<organism evidence="1 2">
    <name type="scientific">Flavobacterium saliperosum</name>
    <dbReference type="NCBI Taxonomy" id="329186"/>
    <lineage>
        <taxon>Bacteria</taxon>
        <taxon>Pseudomonadati</taxon>
        <taxon>Bacteroidota</taxon>
        <taxon>Flavobacteriia</taxon>
        <taxon>Flavobacteriales</taxon>
        <taxon>Flavobacteriaceae</taxon>
        <taxon>Flavobacterium</taxon>
    </lineage>
</organism>
<dbReference type="EMBL" id="FMTY01000003">
    <property type="protein sequence ID" value="SCX11402.1"/>
    <property type="molecule type" value="Genomic_DNA"/>
</dbReference>
<dbReference type="AlphaFoldDB" id="A0A1G4VT15"/>
<accession>A0A1G4VT15</accession>
<protein>
    <submittedName>
        <fullName evidence="1">Acetyltransferase (GNAT) domain-containing protein</fullName>
    </submittedName>
</protein>
<dbReference type="GO" id="GO:0016740">
    <property type="term" value="F:transferase activity"/>
    <property type="evidence" value="ECO:0007669"/>
    <property type="project" value="UniProtKB-KW"/>
</dbReference>
<name>A0A1G4VT15_9FLAO</name>